<sequence length="116" mass="12899">MTMRYQEPARIPNAEIDHVLASGNPEAIADACLSIAYYEDDWEWAFKRLKSVAFDLNRPDSLRSLAVTCVGHLARRIHDLDVAMAEEFLLSLGGDQAVASAASDALDDLRIFRMSD</sequence>
<accession>B3R1C2</accession>
<reference evidence="1 2" key="1">
    <citation type="journal article" date="2008" name="Genome Res.">
        <title>Genome sequence of the beta-rhizobium Cupriavidus taiwanensis and comparative genomics of rhizobia.</title>
        <authorList>
            <person name="Amadou C."/>
            <person name="Pascal G."/>
            <person name="Mangenot S."/>
            <person name="Glew M."/>
            <person name="Bontemps C."/>
            <person name="Capela D."/>
            <person name="Carrere S."/>
            <person name="Cruveiller S."/>
            <person name="Dossat C."/>
            <person name="Lajus A."/>
            <person name="Marchetti M."/>
            <person name="Poinsot V."/>
            <person name="Rouy Z."/>
            <person name="Servin B."/>
            <person name="Saad M."/>
            <person name="Schenowitz C."/>
            <person name="Barbe V."/>
            <person name="Batut J."/>
            <person name="Medigue C."/>
            <person name="Masson-Boivin C."/>
        </authorList>
    </citation>
    <scope>NUCLEOTIDE SEQUENCE [LARGE SCALE GENOMIC DNA]</scope>
    <source>
        <strain evidence="2">DSM 17343 / BCRC 17206 / CCUG 44338 / CIP 107171 / LMG 19424 / R1</strain>
    </source>
</reference>
<evidence type="ECO:0007829" key="3">
    <source>
        <dbReference type="PDB" id="5T87"/>
    </source>
</evidence>
<protein>
    <recommendedName>
        <fullName evidence="4">HEAT repeat domain-containing protein</fullName>
    </recommendedName>
</protein>
<reference evidence="3" key="2">
    <citation type="journal article" date="2018" name="Proteins 86 Suppl">
        <title>Target highlights from the first post-PSI CASP experiment (CASP12, May-August 2016).</title>
        <authorList>
            <person name="Kryshtafovych A."/>
            <person name="Albrecht R."/>
            <person name="Basle A."/>
            <person name="Bule P."/>
            <person name="Caputo A.T."/>
            <person name="Carvalho A.L."/>
            <person name="Chao K.L."/>
            <person name="Diskin R."/>
            <person name="Fidelis K."/>
            <person name="Fontes C.M.G.A."/>
            <person name="Fredslund F."/>
            <person name="Gilbert H.J."/>
            <person name="Goulding C.W."/>
            <person name="Hartmann M.D."/>
            <person name="Hayes C.S."/>
            <person name="Herzberg O."/>
            <person name="Hill J.C."/>
            <person name="Joachimiak A."/>
            <person name="Kohring G.W."/>
            <person name="Koning R.I."/>
            <person name="Lo Leggio L."/>
            <person name="Mangiagalli M."/>
            <person name="Michalska K."/>
            <person name="Moult J."/>
            <person name="Najmudin S."/>
            <person name="Nardini M."/>
            <person name="Nardone V."/>
            <person name="Ndeh D."/>
            <person name="Nguyen T.H."/>
            <person name="Pintacuda G."/>
            <person name="Postel S."/>
            <person name="van Raaij M.J."/>
            <person name="Roversi P."/>
            <person name="Shimon A."/>
            <person name="Singh A.K."/>
            <person name="Sundberg E.J."/>
            <person name="Tars K."/>
            <person name="Zitzmann N."/>
            <person name="Schwede T."/>
        </authorList>
    </citation>
    <scope>X-RAY CRYSTALLOGRAPHY (2.40 ANGSTROMS)</scope>
</reference>
<dbReference type="BioCyc" id="CTAI977880:RALTA_RS07615-MONOMER"/>
<dbReference type="EMBL" id="CU633749">
    <property type="protein sequence ID" value="CAQ69531.1"/>
    <property type="molecule type" value="Genomic_DNA"/>
</dbReference>
<dbReference type="HOGENOM" id="CLU_158024_1_0_4"/>
<dbReference type="GeneID" id="29762142"/>
<dbReference type="InterPro" id="IPR049796">
    <property type="entry name" value="CdiI_Ct-like"/>
</dbReference>
<evidence type="ECO:0000313" key="1">
    <source>
        <dbReference type="EMBL" id="CAQ69531.1"/>
    </source>
</evidence>
<gene>
    <name evidence="1" type="ordered locus">RALTA_A1586</name>
</gene>
<proteinExistence type="evidence at protein level"/>
<keyword evidence="3" id="KW-0002">3D-structure</keyword>
<evidence type="ECO:0000313" key="2">
    <source>
        <dbReference type="Proteomes" id="UP000001692"/>
    </source>
</evidence>
<dbReference type="PDB" id="5T87">
    <property type="method" value="X-ray"/>
    <property type="resolution" value="2.40 A"/>
    <property type="chains" value="A/B/C/D=1-116"/>
</dbReference>
<dbReference type="RefSeq" id="WP_012352854.1">
    <property type="nucleotide sequence ID" value="NC_010528.1"/>
</dbReference>
<dbReference type="Proteomes" id="UP000001692">
    <property type="component" value="Chromosome 1"/>
</dbReference>
<evidence type="ECO:0008006" key="4">
    <source>
        <dbReference type="Google" id="ProtNLM"/>
    </source>
</evidence>
<organism evidence="1 2">
    <name type="scientific">Cupriavidus taiwanensis (strain DSM 17343 / BCRC 17206 / CCUG 44338 / CIP 107171 / LMG 19424 / R1)</name>
    <name type="common">Ralstonia taiwanensis (strain LMG 19424)</name>
    <dbReference type="NCBI Taxonomy" id="977880"/>
    <lineage>
        <taxon>Bacteria</taxon>
        <taxon>Pseudomonadati</taxon>
        <taxon>Pseudomonadota</taxon>
        <taxon>Betaproteobacteria</taxon>
        <taxon>Burkholderiales</taxon>
        <taxon>Burkholderiaceae</taxon>
        <taxon>Cupriavidus</taxon>
    </lineage>
</organism>
<dbReference type="KEGG" id="cti:RALTA_A1586"/>
<dbReference type="AlphaFoldDB" id="B3R1C2"/>
<dbReference type="SMR" id="B3R1C2"/>
<name>B3R1C2_CUPTR</name>
<dbReference type="PDBsum" id="5T87"/>
<dbReference type="CDD" id="cd20694">
    <property type="entry name" value="CdiI_Ct-like"/>
    <property type="match status" value="1"/>
</dbReference>
<keyword evidence="2" id="KW-1185">Reference proteome</keyword>